<feature type="compositionally biased region" description="Acidic residues" evidence="8">
    <location>
        <begin position="176"/>
        <end position="185"/>
    </location>
</feature>
<dbReference type="InterPro" id="IPR017072">
    <property type="entry name" value="TF_Spt6"/>
</dbReference>
<feature type="compositionally biased region" description="Acidic residues" evidence="8">
    <location>
        <begin position="667"/>
        <end position="678"/>
    </location>
</feature>
<dbReference type="Proteomes" id="UP000007797">
    <property type="component" value="Unassembled WGS sequence"/>
</dbReference>
<dbReference type="Gene3D" id="2.40.50.140">
    <property type="entry name" value="Nucleic acid-binding proteins"/>
    <property type="match status" value="1"/>
</dbReference>
<dbReference type="Pfam" id="PF17674">
    <property type="entry name" value="HHH_9"/>
    <property type="match status" value="1"/>
</dbReference>
<comment type="subcellular location">
    <subcellularLocation>
        <location evidence="2">Chromosome</location>
    </subcellularLocation>
    <subcellularLocation>
        <location evidence="1 7">Nucleus</location>
    </subcellularLocation>
</comment>
<dbReference type="InterPro" id="IPR041692">
    <property type="entry name" value="HHH_9"/>
</dbReference>
<evidence type="ECO:0000313" key="11">
    <source>
        <dbReference type="Proteomes" id="UP000007797"/>
    </source>
</evidence>
<dbReference type="SUPFAM" id="SSF55550">
    <property type="entry name" value="SH2 domain"/>
    <property type="match status" value="1"/>
</dbReference>
<feature type="compositionally biased region" description="Low complexity" evidence="8">
    <location>
        <begin position="1432"/>
        <end position="1472"/>
    </location>
</feature>
<dbReference type="SUPFAM" id="SSF50249">
    <property type="entry name" value="Nucleic acid-binding proteins"/>
    <property type="match status" value="1"/>
</dbReference>
<dbReference type="PROSITE" id="PS50126">
    <property type="entry name" value="S1"/>
    <property type="match status" value="1"/>
</dbReference>
<dbReference type="InterPro" id="IPR023323">
    <property type="entry name" value="Tex-like_dom_sf"/>
</dbReference>
<dbReference type="Pfam" id="PF14635">
    <property type="entry name" value="HHH_7"/>
    <property type="match status" value="1"/>
</dbReference>
<dbReference type="EMBL" id="GL883029">
    <property type="protein sequence ID" value="EGG14259.1"/>
    <property type="molecule type" value="Genomic_DNA"/>
</dbReference>
<feature type="compositionally biased region" description="Polar residues" evidence="8">
    <location>
        <begin position="1488"/>
        <end position="1497"/>
    </location>
</feature>
<dbReference type="InterPro" id="IPR003029">
    <property type="entry name" value="S1_domain"/>
</dbReference>
<dbReference type="GO" id="GO:0031491">
    <property type="term" value="F:nucleosome binding"/>
    <property type="evidence" value="ECO:0007669"/>
    <property type="project" value="TreeGrafter"/>
</dbReference>
<dbReference type="InterPro" id="IPR010994">
    <property type="entry name" value="RuvA_2-like"/>
</dbReference>
<dbReference type="FunFam" id="3.30.505.10:FF:000056">
    <property type="entry name" value="Transcription elongation factor Spt6"/>
    <property type="match status" value="1"/>
</dbReference>
<dbReference type="SUPFAM" id="SSF47781">
    <property type="entry name" value="RuvA domain 2-like"/>
    <property type="match status" value="2"/>
</dbReference>
<dbReference type="GO" id="GO:0005694">
    <property type="term" value="C:chromosome"/>
    <property type="evidence" value="ECO:0007669"/>
    <property type="project" value="UniProtKB-SubCell"/>
</dbReference>
<dbReference type="GO" id="GO:0042393">
    <property type="term" value="F:histone binding"/>
    <property type="evidence" value="ECO:0007669"/>
    <property type="project" value="TreeGrafter"/>
</dbReference>
<dbReference type="InterPro" id="IPR028088">
    <property type="entry name" value="Spt6_HTH_DNA-bd_dom"/>
</dbReference>
<dbReference type="InterPro" id="IPR049540">
    <property type="entry name" value="Spt6-like_S1"/>
</dbReference>
<sequence length="1633" mass="189161">MNKNNYSDDEDDSHSVGEKDHHEESMSDKENRDQDMEEEEIGATKKRKTKKSDHHDMEAEESDAGSFRDSSEEDEDEDLDRYQYDDFVVDKDEESDEDGDHGDRKHGRKHEDPEERRRRKEERRKRREEKKAAKDAGKLHRLKKMKVGDTGRDSIDDLLDEDDSGKIRDDRGYDGDIGEESEDEMDDFVVDSHNKPIHRSNRSSKNNRIYEGIFGDEDVSGDVPQKDALSLIKEQYEPSLLEEKHFTDADEDIRKKNVPERLQTRKGTNYSGEKQTYEEAEWIYEMAYSSKDSRDLRQIETISSILKFIQRDLLEVPFIYTYKKDIFETYFTLQDLWNIYDLDEKWAHLVNSKRNLEGIINNNPRLEHYLSSVRECKSEEGIADFYDLFQWVNGLDQNNINRNLLTNGEDFNPPPTQQPRFKRAIKRDLYTIYAKAGLCEFLKYYGMSAQEFGINLMDNFMTNMPTDHSEDPSTAATQFICLEADTMEEVLKATRYLMAHDIGFDPNVRQSIRVIYRRYAYITTTPTPHGFKEIDAFHPYITVKNIREKPFLQFDDTQYLLILKAEKEGYIKTSIGIPSTVHINTILPEMDSLYLSDGTSAISQQWNKERRSILADALTKFLYPLFDKEIRNKLLTEASNRVAFECAKSLEEKLRVAPWQPQNNSSSDDDDDEYESDDNNNRKRTFKIMSFCWGSGKIPTMAVVLDSEAEVVAHAKFDFLCDRVGETMVQGKKQDDDARLHQMLKQHQPRLVLVSGTEMESRQLLDVVRDHVNRLTDDNALKKSVDVYFANPEIGLALQNNAKLTDEFKEYPAVLKHAIAVGRCALDPLTEYSNLCVGSTNDILYLKLNPLQDMIGKDYLLKLLHRCFINVVNAVGVDINKFIRHKFAAGPLQFVAGLGSRKAQALLNSVIRRGGFISSRTTIEKLLNGQDVVYKNCIGFIQIREKYFDDYRDFNPLDDTRIHPEDYTSAYKIAADALDKSVDFHEDSSVIEFVSEIMTKPNKLELIDLDAFADILESRNNTQKKKVLYMIKNELTSPFADIRNYYHPPTYDQIFTWLTGETDETFKSGTLVSVSTIRNSPEGVRCRLENGLEAVIPSDCISDTGDTKSFPRGTTLSCRVKSVDKERFNVTLSCKPSDMDISKWEDMIYHDLKMNGDNKYLNLDPTPPTALLTMTSLSGGNNGNSKALVERRPVPKKEARQKRNVVHPLWKSMNFMEAEKYLKDKPVGEAILRPSSRGHDHITVTFKFWDGIILHHDIKEADKPNAVSLGKSFYMGETKFDSLDEILARHVEYLINNLNDVKTHRYWKSGSKDEIDEFMRKEKSKNPKHIPYRFGIAIERPGYIVLYHVPSNSPRHEYILVKPEGFEMRKKMYASLDELIKHFKNNYAQLLQQQAAQQQHQQMSSLQRPPVNKPSPTSVANNNNNSLSAYKPPAQSSGWSQQPQQPQQSYNNNNNNNNNYPSQQPPISSYNSRPPPSQQPQSGWPQPTNNYPPQQVYSDRRDPFPGSQQPPQMPYQQQQQQQQPRYDNRDFRGQPPQMAPQQGYPSQQPQQQQQQPYRQPPMPQQQQPGGWNQQPPQAPYSQFQPQQQQQPQMPYQQQQQQQTPFNQQQQQQQPYRQQPPQQQPWDDHQSQWD</sequence>
<evidence type="ECO:0000256" key="6">
    <source>
        <dbReference type="ARBA" id="ARBA00023242"/>
    </source>
</evidence>
<dbReference type="OMA" id="GYFYLCF"/>
<dbReference type="InterPro" id="IPR035019">
    <property type="entry name" value="Spt6_SH2_N"/>
</dbReference>
<dbReference type="Gene3D" id="1.10.3500.10">
    <property type="entry name" value="Tex N-terminal region-like"/>
    <property type="match status" value="1"/>
</dbReference>
<feature type="region of interest" description="Disordered" evidence="8">
    <location>
        <begin position="1182"/>
        <end position="1201"/>
    </location>
</feature>
<dbReference type="PANTHER" id="PTHR10145">
    <property type="entry name" value="TRANSCRIPTION ELONGATION FACTOR SPT6"/>
    <property type="match status" value="1"/>
</dbReference>
<dbReference type="FunFam" id="1.10.10.2740:FF:000002">
    <property type="entry name" value="Transcription elongation factor Spt6"/>
    <property type="match status" value="1"/>
</dbReference>
<protein>
    <submittedName>
        <fullName evidence="10">SH2 domain-containing protein</fullName>
    </submittedName>
</protein>
<dbReference type="InterPro" id="IPR023319">
    <property type="entry name" value="Tex-like_HTH_dom_sf"/>
</dbReference>
<dbReference type="PIRSF" id="PIRSF036947">
    <property type="entry name" value="Spt6"/>
    <property type="match status" value="1"/>
</dbReference>
<dbReference type="Gene3D" id="1.10.150.850">
    <property type="entry name" value="Spt6, helix-hairpin-helix domain"/>
    <property type="match status" value="1"/>
</dbReference>
<evidence type="ECO:0000256" key="4">
    <source>
        <dbReference type="ARBA" id="ARBA00022454"/>
    </source>
</evidence>
<accession>F4QFF8</accession>
<dbReference type="InterPro" id="IPR035420">
    <property type="entry name" value="Spt6_SH2"/>
</dbReference>
<dbReference type="InterPro" id="IPR037027">
    <property type="entry name" value="YqgF/RNaseH-like_dom_sf"/>
</dbReference>
<feature type="domain" description="S1 motif" evidence="9">
    <location>
        <begin position="1069"/>
        <end position="1135"/>
    </location>
</feature>
<feature type="region of interest" description="Disordered" evidence="8">
    <location>
        <begin position="1392"/>
        <end position="1633"/>
    </location>
</feature>
<dbReference type="InterPro" id="IPR036860">
    <property type="entry name" value="SH2_dom_sf"/>
</dbReference>
<dbReference type="GO" id="GO:0034728">
    <property type="term" value="P:nucleosome organization"/>
    <property type="evidence" value="ECO:0007669"/>
    <property type="project" value="TreeGrafter"/>
</dbReference>
<dbReference type="GO" id="GO:0140673">
    <property type="term" value="P:transcription elongation-coupled chromatin remodeling"/>
    <property type="evidence" value="ECO:0007669"/>
    <property type="project" value="InterPro"/>
</dbReference>
<evidence type="ECO:0000256" key="5">
    <source>
        <dbReference type="ARBA" id="ARBA00023163"/>
    </source>
</evidence>
<name>F4QFF8_CACFS</name>
<dbReference type="Gene3D" id="3.30.420.140">
    <property type="entry name" value="YqgF/RNase H-like domain"/>
    <property type="match status" value="1"/>
</dbReference>
<dbReference type="SUPFAM" id="SSF158832">
    <property type="entry name" value="Tex N-terminal region-like"/>
    <property type="match status" value="1"/>
</dbReference>
<feature type="compositionally biased region" description="Basic and acidic residues" evidence="8">
    <location>
        <begin position="164"/>
        <end position="174"/>
    </location>
</feature>
<evidence type="ECO:0000256" key="8">
    <source>
        <dbReference type="SAM" id="MobiDB-lite"/>
    </source>
</evidence>
<dbReference type="PANTHER" id="PTHR10145:SF6">
    <property type="entry name" value="TRANSCRIPTION ELONGATION FACTOR SPT6"/>
    <property type="match status" value="1"/>
</dbReference>
<dbReference type="InterPro" id="IPR012340">
    <property type="entry name" value="NA-bd_OB-fold"/>
</dbReference>
<feature type="compositionally biased region" description="Basic residues" evidence="8">
    <location>
        <begin position="117"/>
        <end position="128"/>
    </location>
</feature>
<dbReference type="Gene3D" id="1.10.10.650">
    <property type="entry name" value="RuvA domain 2-like"/>
    <property type="match status" value="1"/>
</dbReference>
<feature type="compositionally biased region" description="Basic and acidic residues" evidence="8">
    <location>
        <begin position="129"/>
        <end position="138"/>
    </location>
</feature>
<dbReference type="InterPro" id="IPR028231">
    <property type="entry name" value="Spt6_YqgF"/>
</dbReference>
<dbReference type="CDD" id="cd09928">
    <property type="entry name" value="SH2_Cterm_SPT6_like"/>
    <property type="match status" value="1"/>
</dbReference>
<feature type="compositionally biased region" description="Low complexity" evidence="8">
    <location>
        <begin position="1564"/>
        <end position="1624"/>
    </location>
</feature>
<dbReference type="OrthoDB" id="995477at2759"/>
<dbReference type="CDD" id="cd09918">
    <property type="entry name" value="SH2_Nterm_SPT6_like"/>
    <property type="match status" value="1"/>
</dbReference>
<keyword evidence="6 7" id="KW-0539">Nucleus</keyword>
<dbReference type="Pfam" id="PF21710">
    <property type="entry name" value="Spt6_S1"/>
    <property type="match status" value="1"/>
</dbReference>
<dbReference type="GO" id="GO:0003677">
    <property type="term" value="F:DNA binding"/>
    <property type="evidence" value="ECO:0007669"/>
    <property type="project" value="InterPro"/>
</dbReference>
<feature type="compositionally biased region" description="Basic and acidic residues" evidence="8">
    <location>
        <begin position="1188"/>
        <end position="1198"/>
    </location>
</feature>
<evidence type="ECO:0000259" key="9">
    <source>
        <dbReference type="PROSITE" id="PS50126"/>
    </source>
</evidence>
<dbReference type="InterPro" id="IPR012337">
    <property type="entry name" value="RNaseH-like_sf"/>
</dbReference>
<feature type="compositionally biased region" description="Acidic residues" evidence="8">
    <location>
        <begin position="91"/>
        <end position="100"/>
    </location>
</feature>
<evidence type="ECO:0000256" key="2">
    <source>
        <dbReference type="ARBA" id="ARBA00004286"/>
    </source>
</evidence>
<evidence type="ECO:0000313" key="10">
    <source>
        <dbReference type="EMBL" id="EGG14259.1"/>
    </source>
</evidence>
<feature type="compositionally biased region" description="Low complexity" evidence="8">
    <location>
        <begin position="1514"/>
        <end position="1524"/>
    </location>
</feature>
<reference evidence="11" key="1">
    <citation type="journal article" date="2011" name="Genome Res.">
        <title>Phylogeny-wide analysis of social amoeba genomes highlights ancient origins for complex intercellular communication.</title>
        <authorList>
            <person name="Heidel A.J."/>
            <person name="Lawal H.M."/>
            <person name="Felder M."/>
            <person name="Schilde C."/>
            <person name="Helps N.R."/>
            <person name="Tunggal B."/>
            <person name="Rivero F."/>
            <person name="John U."/>
            <person name="Schleicher M."/>
            <person name="Eichinger L."/>
            <person name="Platzer M."/>
            <person name="Noegel A.A."/>
            <person name="Schaap P."/>
            <person name="Gloeckner G."/>
        </authorList>
    </citation>
    <scope>NUCLEOTIDE SEQUENCE [LARGE SCALE GENOMIC DNA]</scope>
    <source>
        <strain evidence="11">SH3</strain>
    </source>
</reference>
<dbReference type="SUPFAM" id="SSF53098">
    <property type="entry name" value="Ribonuclease H-like"/>
    <property type="match status" value="1"/>
</dbReference>
<evidence type="ECO:0000256" key="7">
    <source>
        <dbReference type="PIRNR" id="PIRNR036947"/>
    </source>
</evidence>
<dbReference type="Pfam" id="PF14633">
    <property type="entry name" value="SH2_2"/>
    <property type="match status" value="1"/>
</dbReference>
<dbReference type="InterPro" id="IPR042066">
    <property type="entry name" value="Spt6_death-like"/>
</dbReference>
<dbReference type="Gene3D" id="1.10.10.2740">
    <property type="entry name" value="Spt6, Death-like domain"/>
    <property type="match status" value="1"/>
</dbReference>
<comment type="similarity">
    <text evidence="3 7">Belongs to the SPT6 family.</text>
</comment>
<evidence type="ECO:0000256" key="1">
    <source>
        <dbReference type="ARBA" id="ARBA00004123"/>
    </source>
</evidence>
<feature type="compositionally biased region" description="Basic and acidic residues" evidence="8">
    <location>
        <begin position="146"/>
        <end position="155"/>
    </location>
</feature>
<dbReference type="InterPro" id="IPR032706">
    <property type="entry name" value="Spt6_HHH"/>
</dbReference>
<feature type="compositionally biased region" description="Basic and acidic residues" evidence="8">
    <location>
        <begin position="13"/>
        <end position="34"/>
    </location>
</feature>
<dbReference type="GeneID" id="14865805"/>
<dbReference type="RefSeq" id="XP_004350968.1">
    <property type="nucleotide sequence ID" value="XM_004350916.1"/>
</dbReference>
<organism evidence="10 11">
    <name type="scientific">Cavenderia fasciculata</name>
    <name type="common">Slime mold</name>
    <name type="synonym">Dictyostelium fasciculatum</name>
    <dbReference type="NCBI Taxonomy" id="261658"/>
    <lineage>
        <taxon>Eukaryota</taxon>
        <taxon>Amoebozoa</taxon>
        <taxon>Evosea</taxon>
        <taxon>Eumycetozoa</taxon>
        <taxon>Dictyostelia</taxon>
        <taxon>Acytosteliales</taxon>
        <taxon>Cavenderiaceae</taxon>
        <taxon>Cavenderia</taxon>
    </lineage>
</organism>
<dbReference type="InterPro" id="IPR035018">
    <property type="entry name" value="Spt6_SH2_C"/>
</dbReference>
<dbReference type="Pfam" id="PF14641">
    <property type="entry name" value="HTH_44"/>
    <property type="match status" value="1"/>
</dbReference>
<dbReference type="KEGG" id="dfa:DFA_12029"/>
<dbReference type="Pfam" id="PF14639">
    <property type="entry name" value="YqgF"/>
    <property type="match status" value="1"/>
</dbReference>
<keyword evidence="11" id="KW-1185">Reference proteome</keyword>
<feature type="compositionally biased region" description="Low complexity" evidence="8">
    <location>
        <begin position="1540"/>
        <end position="1557"/>
    </location>
</feature>
<keyword evidence="4" id="KW-0158">Chromosome</keyword>
<feature type="region of interest" description="Disordered" evidence="8">
    <location>
        <begin position="1"/>
        <end position="185"/>
    </location>
</feature>
<dbReference type="GO" id="GO:0008023">
    <property type="term" value="C:transcription elongation factor complex"/>
    <property type="evidence" value="ECO:0007669"/>
    <property type="project" value="TreeGrafter"/>
</dbReference>
<gene>
    <name evidence="10" type="primary">spt6</name>
    <name evidence="10" type="ORF">DFA_12029</name>
</gene>
<feature type="compositionally biased region" description="Low complexity" evidence="8">
    <location>
        <begin position="1392"/>
        <end position="1407"/>
    </location>
</feature>
<evidence type="ECO:0000256" key="3">
    <source>
        <dbReference type="ARBA" id="ARBA00009253"/>
    </source>
</evidence>
<dbReference type="Gene3D" id="3.30.505.10">
    <property type="entry name" value="SH2 domain"/>
    <property type="match status" value="2"/>
</dbReference>
<proteinExistence type="inferred from homology"/>
<dbReference type="STRING" id="1054147.F4QFF8"/>
<keyword evidence="5 7" id="KW-0804">Transcription</keyword>
<feature type="compositionally biased region" description="Basic and acidic residues" evidence="8">
    <location>
        <begin position="80"/>
        <end position="90"/>
    </location>
</feature>
<feature type="region of interest" description="Disordered" evidence="8">
    <location>
        <begin position="657"/>
        <end position="679"/>
    </location>
</feature>